<gene>
    <name evidence="1" type="ORF">Patl1_09668</name>
</gene>
<keyword evidence="2" id="KW-1185">Reference proteome</keyword>
<organism evidence="1 2">
    <name type="scientific">Pistacia atlantica</name>
    <dbReference type="NCBI Taxonomy" id="434234"/>
    <lineage>
        <taxon>Eukaryota</taxon>
        <taxon>Viridiplantae</taxon>
        <taxon>Streptophyta</taxon>
        <taxon>Embryophyta</taxon>
        <taxon>Tracheophyta</taxon>
        <taxon>Spermatophyta</taxon>
        <taxon>Magnoliopsida</taxon>
        <taxon>eudicotyledons</taxon>
        <taxon>Gunneridae</taxon>
        <taxon>Pentapetalae</taxon>
        <taxon>rosids</taxon>
        <taxon>malvids</taxon>
        <taxon>Sapindales</taxon>
        <taxon>Anacardiaceae</taxon>
        <taxon>Pistacia</taxon>
    </lineage>
</organism>
<dbReference type="Proteomes" id="UP001164250">
    <property type="component" value="Chromosome 12"/>
</dbReference>
<accession>A0ACC1A3R4</accession>
<reference evidence="2" key="1">
    <citation type="journal article" date="2023" name="G3 (Bethesda)">
        <title>Genome assembly and association tests identify interacting loci associated with vigor, precocity, and sex in interspecific pistachio rootstocks.</title>
        <authorList>
            <person name="Palmer W."/>
            <person name="Jacygrad E."/>
            <person name="Sagayaradj S."/>
            <person name="Cavanaugh K."/>
            <person name="Han R."/>
            <person name="Bertier L."/>
            <person name="Beede B."/>
            <person name="Kafkas S."/>
            <person name="Golino D."/>
            <person name="Preece J."/>
            <person name="Michelmore R."/>
        </authorList>
    </citation>
    <scope>NUCLEOTIDE SEQUENCE [LARGE SCALE GENOMIC DNA]</scope>
</reference>
<dbReference type="EMBL" id="CM047908">
    <property type="protein sequence ID" value="KAJ0081939.1"/>
    <property type="molecule type" value="Genomic_DNA"/>
</dbReference>
<sequence length="234" mass="26992">MYEYKHLRKSSSSSFLKRTLQLVLSISIFSCILCYSSGFSFFPHSFNVYFSTFLFSFLTHTFERKYMFLICNGILVFLAKTSIACSSSSSCVGKKNLPASELYSEVKAPVRDVGEEALVEARTESNSLENAALAAEEELDQQEKEKEQGYLLREEEEEEEREKEALRAEGEDEEERSVIVEEEEENREVLEATEGASTEYTQISTDELNKRIEDFIRKMKEEIRIEAQRQLITV</sequence>
<proteinExistence type="predicted"/>
<evidence type="ECO:0000313" key="1">
    <source>
        <dbReference type="EMBL" id="KAJ0081939.1"/>
    </source>
</evidence>
<protein>
    <submittedName>
        <fullName evidence="1">Uncharacterized protein</fullName>
    </submittedName>
</protein>
<name>A0ACC1A3R4_9ROSI</name>
<comment type="caution">
    <text evidence="1">The sequence shown here is derived from an EMBL/GenBank/DDBJ whole genome shotgun (WGS) entry which is preliminary data.</text>
</comment>
<evidence type="ECO:0000313" key="2">
    <source>
        <dbReference type="Proteomes" id="UP001164250"/>
    </source>
</evidence>